<evidence type="ECO:0000313" key="2">
    <source>
        <dbReference type="EMBL" id="MBF8376672.1"/>
    </source>
</evidence>
<name>A0ABS0F064_9BACL</name>
<dbReference type="EMBL" id="JADPKZ010000024">
    <property type="protein sequence ID" value="MBF8376672.1"/>
    <property type="molecule type" value="Genomic_DNA"/>
</dbReference>
<dbReference type="Proteomes" id="UP000642910">
    <property type="component" value="Unassembled WGS sequence"/>
</dbReference>
<sequence length="190" mass="20654">MVDLVLLAGALWIAAWIATLPAEIALLYAAGFYASTYAAVQVAPWLVVHLSVTRPVLTWVAQRIETKVPVFDPYRPDDSSLVLPSPIAMHALDWMMAVFLGGAVWFTFVGVHRFLHIMLDENDSERATPLVRVASTLLGTATGAWCMLIAAPAIAALLDMFGHPQSFASNPLLDALLRGVQAIPVFRTMV</sequence>
<dbReference type="RefSeq" id="WP_195866971.1">
    <property type="nucleotide sequence ID" value="NZ_JADPKZ010000024.1"/>
</dbReference>
<keyword evidence="3" id="KW-1185">Reference proteome</keyword>
<feature type="transmembrane region" description="Helical" evidence="1">
    <location>
        <begin position="94"/>
        <end position="115"/>
    </location>
</feature>
<feature type="transmembrane region" description="Helical" evidence="1">
    <location>
        <begin position="136"/>
        <end position="158"/>
    </location>
</feature>
<accession>A0ABS0F064</accession>
<comment type="caution">
    <text evidence="2">The sequence shown here is derived from an EMBL/GenBank/DDBJ whole genome shotgun (WGS) entry which is preliminary data.</text>
</comment>
<keyword evidence="1" id="KW-1133">Transmembrane helix</keyword>
<evidence type="ECO:0008006" key="4">
    <source>
        <dbReference type="Google" id="ProtNLM"/>
    </source>
</evidence>
<organism evidence="2 3">
    <name type="scientific">Alicyclobacillus mali</name>
    <name type="common">ex Roth et al. 2021</name>
    <dbReference type="NCBI Taxonomy" id="1123961"/>
    <lineage>
        <taxon>Bacteria</taxon>
        <taxon>Bacillati</taxon>
        <taxon>Bacillota</taxon>
        <taxon>Bacilli</taxon>
        <taxon>Bacillales</taxon>
        <taxon>Alicyclobacillaceae</taxon>
        <taxon>Alicyclobacillus</taxon>
    </lineage>
</organism>
<gene>
    <name evidence="2" type="ORF">IW967_02115</name>
</gene>
<proteinExistence type="predicted"/>
<keyword evidence="1" id="KW-0812">Transmembrane</keyword>
<evidence type="ECO:0000313" key="3">
    <source>
        <dbReference type="Proteomes" id="UP000642910"/>
    </source>
</evidence>
<keyword evidence="1" id="KW-0472">Membrane</keyword>
<reference evidence="2 3" key="1">
    <citation type="submission" date="2020-11" db="EMBL/GenBank/DDBJ databases">
        <title>Genomic insight of Alicyclobacillus mali FL 18 reveals a new arsenic-resistant strain, with potential in environmental biotechnology.</title>
        <authorList>
            <person name="Fiorentino G."/>
            <person name="Gallo G."/>
            <person name="Aulitto M."/>
        </authorList>
    </citation>
    <scope>NUCLEOTIDE SEQUENCE [LARGE SCALE GENOMIC DNA]</scope>
    <source>
        <strain evidence="2 3">FL 18</strain>
    </source>
</reference>
<protein>
    <recommendedName>
        <fullName evidence="4">Colicin V production protein</fullName>
    </recommendedName>
</protein>
<evidence type="ECO:0000256" key="1">
    <source>
        <dbReference type="SAM" id="Phobius"/>
    </source>
</evidence>